<protein>
    <submittedName>
        <fullName evidence="1">Uncharacterized protein</fullName>
    </submittedName>
</protein>
<organism evidence="1">
    <name type="scientific">viral metagenome</name>
    <dbReference type="NCBI Taxonomy" id="1070528"/>
    <lineage>
        <taxon>unclassified sequences</taxon>
        <taxon>metagenomes</taxon>
        <taxon>organismal metagenomes</taxon>
    </lineage>
</organism>
<sequence length="106" mass="11920">MIIFITEPIEKAAYEEMWRYIQFQRADGDGWLTEGETISSCTVTIIDLADGSDTSTTMKSDATPYSNTKVKFFLKAGTVGHNYLITVKAVTSNSQKFEARQLLRII</sequence>
<gene>
    <name evidence="1" type="ORF">TM448A00093_0026</name>
    <name evidence="2" type="ORF">TM448B00554_0015</name>
</gene>
<dbReference type="InterPro" id="IPR056928">
    <property type="entry name" value="Gp77-like"/>
</dbReference>
<dbReference type="AlphaFoldDB" id="A0A6H1Z8S5"/>
<dbReference type="Pfam" id="PF23148">
    <property type="entry name" value="Gp77"/>
    <property type="match status" value="1"/>
</dbReference>
<dbReference type="EMBL" id="MT144634">
    <property type="protein sequence ID" value="QJH95944.1"/>
    <property type="molecule type" value="Genomic_DNA"/>
</dbReference>
<evidence type="ECO:0000313" key="2">
    <source>
        <dbReference type="EMBL" id="QJH95944.1"/>
    </source>
</evidence>
<proteinExistence type="predicted"/>
<dbReference type="EMBL" id="MT143975">
    <property type="protein sequence ID" value="QJA44296.1"/>
    <property type="molecule type" value="Genomic_DNA"/>
</dbReference>
<accession>A0A6H1Z8S5</accession>
<evidence type="ECO:0000313" key="1">
    <source>
        <dbReference type="EMBL" id="QJA44296.1"/>
    </source>
</evidence>
<name>A0A6H1Z8S5_9ZZZZ</name>
<reference evidence="1" key="1">
    <citation type="submission" date="2020-03" db="EMBL/GenBank/DDBJ databases">
        <title>The deep terrestrial virosphere.</title>
        <authorList>
            <person name="Holmfeldt K."/>
            <person name="Nilsson E."/>
            <person name="Simone D."/>
            <person name="Lopez-Fernandez M."/>
            <person name="Wu X."/>
            <person name="de Brujin I."/>
            <person name="Lundin D."/>
            <person name="Andersson A."/>
            <person name="Bertilsson S."/>
            <person name="Dopson M."/>
        </authorList>
    </citation>
    <scope>NUCLEOTIDE SEQUENCE</scope>
    <source>
        <strain evidence="1">TM448A00093</strain>
        <strain evidence="2">TM448B00554</strain>
    </source>
</reference>